<dbReference type="Proteomes" id="UP000291088">
    <property type="component" value="Unassembled WGS sequence"/>
</dbReference>
<protein>
    <submittedName>
        <fullName evidence="1">CPBP family intramembrane metalloprotease</fullName>
    </submittedName>
</protein>
<evidence type="ECO:0000313" key="2">
    <source>
        <dbReference type="Proteomes" id="UP000291088"/>
    </source>
</evidence>
<organism evidence="1 2">
    <name type="scientific">Ciceribacter ferrooxidans</name>
    <dbReference type="NCBI Taxonomy" id="2509717"/>
    <lineage>
        <taxon>Bacteria</taxon>
        <taxon>Pseudomonadati</taxon>
        <taxon>Pseudomonadota</taxon>
        <taxon>Alphaproteobacteria</taxon>
        <taxon>Hyphomicrobiales</taxon>
        <taxon>Rhizobiaceae</taxon>
        <taxon>Ciceribacter</taxon>
    </lineage>
</organism>
<keyword evidence="2" id="KW-1185">Reference proteome</keyword>
<dbReference type="EMBL" id="SDVB01000319">
    <property type="protein sequence ID" value="RYC03595.1"/>
    <property type="molecule type" value="Genomic_DNA"/>
</dbReference>
<name>A0A4Q2SE40_9HYPH</name>
<dbReference type="GO" id="GO:0006508">
    <property type="term" value="P:proteolysis"/>
    <property type="evidence" value="ECO:0007669"/>
    <property type="project" value="UniProtKB-KW"/>
</dbReference>
<proteinExistence type="predicted"/>
<keyword evidence="1" id="KW-0645">Protease</keyword>
<feature type="non-terminal residue" evidence="1">
    <location>
        <position position="47"/>
    </location>
</feature>
<dbReference type="AlphaFoldDB" id="A0A4Q2SE40"/>
<keyword evidence="1" id="KW-0482">Metalloprotease</keyword>
<comment type="caution">
    <text evidence="1">The sequence shown here is derived from an EMBL/GenBank/DDBJ whole genome shotgun (WGS) entry which is preliminary data.</text>
</comment>
<dbReference type="GO" id="GO:0008237">
    <property type="term" value="F:metallopeptidase activity"/>
    <property type="evidence" value="ECO:0007669"/>
    <property type="project" value="UniProtKB-KW"/>
</dbReference>
<keyword evidence="1" id="KW-0378">Hydrolase</keyword>
<accession>A0A4Q2SE40</accession>
<reference evidence="1 2" key="1">
    <citation type="submission" date="2019-01" db="EMBL/GenBank/DDBJ databases">
        <authorList>
            <person name="Deng T."/>
        </authorList>
    </citation>
    <scope>NUCLEOTIDE SEQUENCE [LARGE SCALE GENOMIC DNA]</scope>
    <source>
        <strain evidence="1 2">F8825</strain>
    </source>
</reference>
<sequence>MRRRPAGPRFRDEVRDFLRFVRRPRVAPRLPGRRLDNGWWEDWFPSM</sequence>
<gene>
    <name evidence="1" type="ORF">EUU22_22145</name>
</gene>
<evidence type="ECO:0000313" key="1">
    <source>
        <dbReference type="EMBL" id="RYC03595.1"/>
    </source>
</evidence>